<proteinExistence type="predicted"/>
<dbReference type="Proteomes" id="UP000198309">
    <property type="component" value="Unassembled WGS sequence"/>
</dbReference>
<sequence length="174" mass="18862">MAFDRFNSRIAITLGQFTLLKHADLLFDRYSEPYIVSLAIDTSNIHKGALTFNYMPFPKVRQGSTVSMLGDGHLLYGPANPGEYVALSLLMMESDGDLREAGERIRDVVGSKAVDLGLKAVMLANPGSAAVVALLKELTAFTAGRLASEGRPAARKRPALQSRVLHGGHQPQRL</sequence>
<evidence type="ECO:0000313" key="3">
    <source>
        <dbReference type="EMBL" id="SNS97950.1"/>
    </source>
</evidence>
<organism evidence="2 5">
    <name type="scientific">Pseudomonas delhiensis</name>
    <dbReference type="NCBI Taxonomy" id="366289"/>
    <lineage>
        <taxon>Bacteria</taxon>
        <taxon>Pseudomonadati</taxon>
        <taxon>Pseudomonadota</taxon>
        <taxon>Gammaproteobacteria</taxon>
        <taxon>Pseudomonadales</taxon>
        <taxon>Pseudomonadaceae</taxon>
        <taxon>Pseudomonas</taxon>
    </lineage>
</organism>
<keyword evidence="4" id="KW-1185">Reference proteome</keyword>
<reference evidence="2 5" key="1">
    <citation type="submission" date="2016-10" db="EMBL/GenBank/DDBJ databases">
        <authorList>
            <person name="de Groot N.N."/>
        </authorList>
    </citation>
    <scope>NUCLEOTIDE SEQUENCE [LARGE SCALE GENOMIC DNA]</scope>
    <source>
        <strain evidence="2 5">CCM 7361</strain>
    </source>
</reference>
<protein>
    <submittedName>
        <fullName evidence="2">Uncharacterized protein</fullName>
    </submittedName>
</protein>
<dbReference type="EMBL" id="FNEC01000029">
    <property type="protein sequence ID" value="SDK12038.1"/>
    <property type="molecule type" value="Genomic_DNA"/>
</dbReference>
<dbReference type="AlphaFoldDB" id="A0A239IWE8"/>
<evidence type="ECO:0000313" key="4">
    <source>
        <dbReference type="Proteomes" id="UP000198309"/>
    </source>
</evidence>
<evidence type="ECO:0000313" key="5">
    <source>
        <dbReference type="Proteomes" id="UP000199693"/>
    </source>
</evidence>
<evidence type="ECO:0000256" key="1">
    <source>
        <dbReference type="SAM" id="MobiDB-lite"/>
    </source>
</evidence>
<gene>
    <name evidence="2" type="ORF">SAMN05216189_102933</name>
    <name evidence="3" type="ORF">SAMN06295949_11134</name>
</gene>
<dbReference type="EMBL" id="FZPC01000011">
    <property type="protein sequence ID" value="SNS97950.1"/>
    <property type="molecule type" value="Genomic_DNA"/>
</dbReference>
<reference evidence="3 4" key="2">
    <citation type="submission" date="2017-06" db="EMBL/GenBank/DDBJ databases">
        <authorList>
            <person name="Varghese N."/>
            <person name="Submissions S."/>
        </authorList>
    </citation>
    <scope>NUCLEOTIDE SEQUENCE [LARGE SCALE GENOMIC DNA]</scope>
    <source>
        <strain evidence="3 4">RLD-1</strain>
    </source>
</reference>
<feature type="region of interest" description="Disordered" evidence="1">
    <location>
        <begin position="147"/>
        <end position="174"/>
    </location>
</feature>
<name>A0A239IWE8_9PSED</name>
<dbReference type="Proteomes" id="UP000199693">
    <property type="component" value="Unassembled WGS sequence"/>
</dbReference>
<accession>A0A239IWE8</accession>
<dbReference type="RefSeq" id="WP_176450319.1">
    <property type="nucleotide sequence ID" value="NZ_FNEC01000029.1"/>
</dbReference>
<evidence type="ECO:0000313" key="2">
    <source>
        <dbReference type="EMBL" id="SDK12038.1"/>
    </source>
</evidence>